<proteinExistence type="predicted"/>
<keyword evidence="2" id="KW-1185">Reference proteome</keyword>
<evidence type="ECO:0000313" key="1">
    <source>
        <dbReference type="EMBL" id="MBF8189278.1"/>
    </source>
</evidence>
<evidence type="ECO:0000313" key="2">
    <source>
        <dbReference type="Proteomes" id="UP000605361"/>
    </source>
</evidence>
<name>A0A931F326_9ACTN</name>
<dbReference type="RefSeq" id="WP_195898217.1">
    <property type="nucleotide sequence ID" value="NZ_JADOGI010000087.1"/>
</dbReference>
<organism evidence="1 2">
    <name type="scientific">Nonomuraea cypriaca</name>
    <dbReference type="NCBI Taxonomy" id="1187855"/>
    <lineage>
        <taxon>Bacteria</taxon>
        <taxon>Bacillati</taxon>
        <taxon>Actinomycetota</taxon>
        <taxon>Actinomycetes</taxon>
        <taxon>Streptosporangiales</taxon>
        <taxon>Streptosporangiaceae</taxon>
        <taxon>Nonomuraea</taxon>
    </lineage>
</organism>
<dbReference type="EMBL" id="JADOGI010000087">
    <property type="protein sequence ID" value="MBF8189278.1"/>
    <property type="molecule type" value="Genomic_DNA"/>
</dbReference>
<sequence>MTHALAHAWVRGCTPGAWWSPAAGAHQELLLRRLRAALRLPISAAPQPRYATVRGLMRLCPQPDLAAGLAPHVR</sequence>
<protein>
    <submittedName>
        <fullName evidence="1">Uncharacterized protein</fullName>
    </submittedName>
</protein>
<reference evidence="1" key="1">
    <citation type="submission" date="2020-11" db="EMBL/GenBank/DDBJ databases">
        <title>Whole-genome analyses of Nonomuraea sp. K274.</title>
        <authorList>
            <person name="Veyisoglu A."/>
        </authorList>
    </citation>
    <scope>NUCLEOTIDE SEQUENCE</scope>
    <source>
        <strain evidence="1">K274</strain>
    </source>
</reference>
<dbReference type="AlphaFoldDB" id="A0A931F326"/>
<dbReference type="Proteomes" id="UP000605361">
    <property type="component" value="Unassembled WGS sequence"/>
</dbReference>
<accession>A0A931F326</accession>
<comment type="caution">
    <text evidence="1">The sequence shown here is derived from an EMBL/GenBank/DDBJ whole genome shotgun (WGS) entry which is preliminary data.</text>
</comment>
<gene>
    <name evidence="1" type="ORF">ITP53_26805</name>
</gene>